<gene>
    <name evidence="2" type="ORF">BJ968_004017</name>
</gene>
<comment type="caution">
    <text evidence="2">The sequence shown here is derived from an EMBL/GenBank/DDBJ whole genome shotgun (WGS) entry which is preliminary data.</text>
</comment>
<accession>A0A7Y9DPM2</accession>
<keyword evidence="3" id="KW-1185">Reference proteome</keyword>
<name>A0A7Y9DPM2_9ACTN</name>
<protein>
    <submittedName>
        <fullName evidence="2">Uncharacterized protein</fullName>
    </submittedName>
</protein>
<evidence type="ECO:0000256" key="1">
    <source>
        <dbReference type="SAM" id="MobiDB-lite"/>
    </source>
</evidence>
<dbReference type="AlphaFoldDB" id="A0A7Y9DPM2"/>
<dbReference type="Proteomes" id="UP000521922">
    <property type="component" value="Unassembled WGS sequence"/>
</dbReference>
<dbReference type="EMBL" id="JACCBB010000001">
    <property type="protein sequence ID" value="NYD24477.1"/>
    <property type="molecule type" value="Genomic_DNA"/>
</dbReference>
<proteinExistence type="predicted"/>
<reference evidence="2 3" key="1">
    <citation type="submission" date="2020-07" db="EMBL/GenBank/DDBJ databases">
        <title>Sequencing the genomes of 1000 actinobacteria strains.</title>
        <authorList>
            <person name="Klenk H.-P."/>
        </authorList>
    </citation>
    <scope>NUCLEOTIDE SEQUENCE [LARGE SCALE GENOMIC DNA]</scope>
    <source>
        <strain evidence="2 3">DSM 7487</strain>
    </source>
</reference>
<organism evidence="2 3">
    <name type="scientific">Kineococcus aurantiacus</name>
    <dbReference type="NCBI Taxonomy" id="37633"/>
    <lineage>
        <taxon>Bacteria</taxon>
        <taxon>Bacillati</taxon>
        <taxon>Actinomycetota</taxon>
        <taxon>Actinomycetes</taxon>
        <taxon>Kineosporiales</taxon>
        <taxon>Kineosporiaceae</taxon>
        <taxon>Kineococcus</taxon>
    </lineage>
</organism>
<evidence type="ECO:0000313" key="2">
    <source>
        <dbReference type="EMBL" id="NYD24477.1"/>
    </source>
</evidence>
<feature type="region of interest" description="Disordered" evidence="1">
    <location>
        <begin position="1"/>
        <end position="20"/>
    </location>
</feature>
<sequence>MSTLPPLPGRSRRYVPRHSTREPFRAWDGQGIAGTTPGATPAHVLESLLTGLGTLDRPGADPTR</sequence>
<evidence type="ECO:0000313" key="3">
    <source>
        <dbReference type="Proteomes" id="UP000521922"/>
    </source>
</evidence>
<dbReference type="RefSeq" id="WP_179754885.1">
    <property type="nucleotide sequence ID" value="NZ_BAAAGN010000021.1"/>
</dbReference>